<sequence length="72" mass="7813">MSPIIGDSRGLVLPLNNIGTFRPVQMGWDPLGPMGIPTKWVGLSYLLSPMGWQWVGMGATPIPMGVPWDYAS</sequence>
<evidence type="ECO:0000313" key="1">
    <source>
        <dbReference type="EMBL" id="KAJ5109537.1"/>
    </source>
</evidence>
<keyword evidence="2" id="KW-1185">Reference proteome</keyword>
<evidence type="ECO:0000313" key="2">
    <source>
        <dbReference type="Proteomes" id="UP001149165"/>
    </source>
</evidence>
<accession>A0A9W9G1I2</accession>
<comment type="caution">
    <text evidence="1">The sequence shown here is derived from an EMBL/GenBank/DDBJ whole genome shotgun (WGS) entry which is preliminary data.</text>
</comment>
<dbReference type="Proteomes" id="UP001149165">
    <property type="component" value="Unassembled WGS sequence"/>
</dbReference>
<dbReference type="EMBL" id="JAPQKH010000003">
    <property type="protein sequence ID" value="KAJ5109537.1"/>
    <property type="molecule type" value="Genomic_DNA"/>
</dbReference>
<reference evidence="1" key="1">
    <citation type="submission" date="2022-11" db="EMBL/GenBank/DDBJ databases">
        <authorList>
            <person name="Petersen C."/>
        </authorList>
    </citation>
    <scope>NUCLEOTIDE SEQUENCE</scope>
    <source>
        <strain evidence="1">IBT 30069</strain>
    </source>
</reference>
<name>A0A9W9G1I2_9EURO</name>
<gene>
    <name evidence="1" type="ORF">N7456_006212</name>
</gene>
<protein>
    <submittedName>
        <fullName evidence="1">Uncharacterized protein</fullName>
    </submittedName>
</protein>
<proteinExistence type="predicted"/>
<reference evidence="1" key="2">
    <citation type="journal article" date="2023" name="IMA Fungus">
        <title>Comparative genomic study of the Penicillium genus elucidates a diverse pangenome and 15 lateral gene transfer events.</title>
        <authorList>
            <person name="Petersen C."/>
            <person name="Sorensen T."/>
            <person name="Nielsen M.R."/>
            <person name="Sondergaard T.E."/>
            <person name="Sorensen J.L."/>
            <person name="Fitzpatrick D.A."/>
            <person name="Frisvad J.C."/>
            <person name="Nielsen K.L."/>
        </authorList>
    </citation>
    <scope>NUCLEOTIDE SEQUENCE</scope>
    <source>
        <strain evidence="1">IBT 30069</strain>
    </source>
</reference>
<organism evidence="1 2">
    <name type="scientific">Penicillium angulare</name>
    <dbReference type="NCBI Taxonomy" id="116970"/>
    <lineage>
        <taxon>Eukaryota</taxon>
        <taxon>Fungi</taxon>
        <taxon>Dikarya</taxon>
        <taxon>Ascomycota</taxon>
        <taxon>Pezizomycotina</taxon>
        <taxon>Eurotiomycetes</taxon>
        <taxon>Eurotiomycetidae</taxon>
        <taxon>Eurotiales</taxon>
        <taxon>Aspergillaceae</taxon>
        <taxon>Penicillium</taxon>
    </lineage>
</organism>
<dbReference type="AlphaFoldDB" id="A0A9W9G1I2"/>